<evidence type="ECO:0008006" key="4">
    <source>
        <dbReference type="Google" id="ProtNLM"/>
    </source>
</evidence>
<proteinExistence type="predicted"/>
<accession>A0ABU2YE23</accession>
<dbReference type="EMBL" id="JAVRHZ010000002">
    <property type="protein sequence ID" value="MDT0555298.1"/>
    <property type="molecule type" value="Genomic_DNA"/>
</dbReference>
<feature type="transmembrane region" description="Helical" evidence="1">
    <location>
        <begin position="7"/>
        <end position="28"/>
    </location>
</feature>
<keyword evidence="3" id="KW-1185">Reference proteome</keyword>
<organism evidence="2 3">
    <name type="scientific">Patiriisocius hiemis</name>
    <dbReference type="NCBI Taxonomy" id="3075604"/>
    <lineage>
        <taxon>Bacteria</taxon>
        <taxon>Pseudomonadati</taxon>
        <taxon>Bacteroidota</taxon>
        <taxon>Flavobacteriia</taxon>
        <taxon>Flavobacteriales</taxon>
        <taxon>Flavobacteriaceae</taxon>
        <taxon>Patiriisocius</taxon>
    </lineage>
</organism>
<dbReference type="Proteomes" id="UP001254488">
    <property type="component" value="Unassembled WGS sequence"/>
</dbReference>
<reference evidence="2 3" key="1">
    <citation type="submission" date="2023-09" db="EMBL/GenBank/DDBJ databases">
        <authorList>
            <person name="Rey-Velasco X."/>
        </authorList>
    </citation>
    <scope>NUCLEOTIDE SEQUENCE [LARGE SCALE GENOMIC DNA]</scope>
    <source>
        <strain evidence="2 3">W242</strain>
    </source>
</reference>
<comment type="caution">
    <text evidence="2">The sequence shown here is derived from an EMBL/GenBank/DDBJ whole genome shotgun (WGS) entry which is preliminary data.</text>
</comment>
<evidence type="ECO:0000313" key="3">
    <source>
        <dbReference type="Proteomes" id="UP001254488"/>
    </source>
</evidence>
<dbReference type="RefSeq" id="WP_311332255.1">
    <property type="nucleotide sequence ID" value="NZ_JAVRHZ010000002.1"/>
</dbReference>
<protein>
    <recommendedName>
        <fullName evidence="4">Transmembrane protein</fullName>
    </recommendedName>
</protein>
<evidence type="ECO:0000256" key="1">
    <source>
        <dbReference type="SAM" id="Phobius"/>
    </source>
</evidence>
<feature type="transmembrane region" description="Helical" evidence="1">
    <location>
        <begin position="133"/>
        <end position="159"/>
    </location>
</feature>
<keyword evidence="1" id="KW-0812">Transmembrane</keyword>
<evidence type="ECO:0000313" key="2">
    <source>
        <dbReference type="EMBL" id="MDT0555298.1"/>
    </source>
</evidence>
<feature type="transmembrane region" description="Helical" evidence="1">
    <location>
        <begin position="179"/>
        <end position="200"/>
    </location>
</feature>
<feature type="transmembrane region" description="Helical" evidence="1">
    <location>
        <begin position="81"/>
        <end position="99"/>
    </location>
</feature>
<feature type="transmembrane region" description="Helical" evidence="1">
    <location>
        <begin position="105"/>
        <end position="126"/>
    </location>
</feature>
<keyword evidence="1" id="KW-0472">Membrane</keyword>
<feature type="transmembrane region" description="Helical" evidence="1">
    <location>
        <begin position="40"/>
        <end position="60"/>
    </location>
</feature>
<keyword evidence="1" id="KW-1133">Transmembrane helix</keyword>
<gene>
    <name evidence="2" type="ORF">RM538_04730</name>
</gene>
<sequence length="201" mass="23064">MNYFLRFGAYLFHPLLMPLLGVSIYYLISPRFLQPEIIQAKIAAIIILTVFIPLLIFFLLKNLRLVSSIHLKEVSERKLPLFIQCALLLLIIKFVYDPYDSGELYYFFIGILFTTITSLLLVFLNFKVSLHQMAIAGVTLFILGLSVHFKINLLLWLGLLLLGNGWVASSRLHTKSHTVIELVIGFFVGAIPQLVLYNYWL</sequence>
<name>A0ABU2YE23_9FLAO</name>